<accession>A0A426YNX8</accession>
<proteinExistence type="predicted"/>
<evidence type="ECO:0000313" key="2">
    <source>
        <dbReference type="EMBL" id="RRT53446.1"/>
    </source>
</evidence>
<gene>
    <name evidence="2" type="ORF">B296_00047064</name>
</gene>
<sequence>MSICCDGKQSKTDGTKQQAEEQQRQRGDGLQKRVVGSLVRLETGEAAGISQEIYSGERKDAKVTVTVSALARISVLISLVPSIAEADVVTVDGLKSSIKSARDQKRWKLAAV</sequence>
<evidence type="ECO:0000256" key="1">
    <source>
        <dbReference type="SAM" id="MobiDB-lite"/>
    </source>
</evidence>
<feature type="region of interest" description="Disordered" evidence="1">
    <location>
        <begin position="1"/>
        <end position="30"/>
    </location>
</feature>
<dbReference type="Proteomes" id="UP000287651">
    <property type="component" value="Unassembled WGS sequence"/>
</dbReference>
<organism evidence="2 3">
    <name type="scientific">Ensete ventricosum</name>
    <name type="common">Abyssinian banana</name>
    <name type="synonym">Musa ensete</name>
    <dbReference type="NCBI Taxonomy" id="4639"/>
    <lineage>
        <taxon>Eukaryota</taxon>
        <taxon>Viridiplantae</taxon>
        <taxon>Streptophyta</taxon>
        <taxon>Embryophyta</taxon>
        <taxon>Tracheophyta</taxon>
        <taxon>Spermatophyta</taxon>
        <taxon>Magnoliopsida</taxon>
        <taxon>Liliopsida</taxon>
        <taxon>Zingiberales</taxon>
        <taxon>Musaceae</taxon>
        <taxon>Ensete</taxon>
    </lineage>
</organism>
<comment type="caution">
    <text evidence="2">The sequence shown here is derived from an EMBL/GenBank/DDBJ whole genome shotgun (WGS) entry which is preliminary data.</text>
</comment>
<reference evidence="2 3" key="1">
    <citation type="journal article" date="2014" name="Agronomy (Basel)">
        <title>A Draft Genome Sequence for Ensete ventricosum, the Drought-Tolerant Tree Against Hunger.</title>
        <authorList>
            <person name="Harrison J."/>
            <person name="Moore K.A."/>
            <person name="Paszkiewicz K."/>
            <person name="Jones T."/>
            <person name="Grant M."/>
            <person name="Ambacheew D."/>
            <person name="Muzemil S."/>
            <person name="Studholme D.J."/>
        </authorList>
    </citation>
    <scope>NUCLEOTIDE SEQUENCE [LARGE SCALE GENOMIC DNA]</scope>
</reference>
<evidence type="ECO:0000313" key="3">
    <source>
        <dbReference type="Proteomes" id="UP000287651"/>
    </source>
</evidence>
<name>A0A426YNX8_ENSVE</name>
<dbReference type="AlphaFoldDB" id="A0A426YNX8"/>
<protein>
    <submittedName>
        <fullName evidence="2">Uncharacterized protein</fullName>
    </submittedName>
</protein>
<dbReference type="EMBL" id="AMZH03011136">
    <property type="protein sequence ID" value="RRT53446.1"/>
    <property type="molecule type" value="Genomic_DNA"/>
</dbReference>
<feature type="compositionally biased region" description="Basic and acidic residues" evidence="1">
    <location>
        <begin position="8"/>
        <end position="30"/>
    </location>
</feature>